<dbReference type="Proteomes" id="UP001597394">
    <property type="component" value="Unassembled WGS sequence"/>
</dbReference>
<sequence length="168" mass="20097">MPTNVLKKYNDLLDVGAYNEHQRKESLMRIFTRDFIDLGDIYFNNKKVCPTPLDGEIKIANLFTHLTCVIENKEIRNRVYDNNRAIRLHWVRFHLLLGKKEVLIFSVLEPEGKRTYIYDKEEQYVVVLEPLRNINEYYLLTAYKLTGKDAQRDKIISKYKKRRLDEVL</sequence>
<evidence type="ECO:0000313" key="2">
    <source>
        <dbReference type="Proteomes" id="UP001597394"/>
    </source>
</evidence>
<accession>A0ABW5K8V3</accession>
<organism evidence="1 2">
    <name type="scientific">Kaistella montana</name>
    <dbReference type="NCBI Taxonomy" id="1849733"/>
    <lineage>
        <taxon>Bacteria</taxon>
        <taxon>Pseudomonadati</taxon>
        <taxon>Bacteroidota</taxon>
        <taxon>Flavobacteriia</taxon>
        <taxon>Flavobacteriales</taxon>
        <taxon>Weeksellaceae</taxon>
        <taxon>Chryseobacterium group</taxon>
        <taxon>Kaistella</taxon>
    </lineage>
</organism>
<proteinExistence type="predicted"/>
<evidence type="ECO:0000313" key="1">
    <source>
        <dbReference type="EMBL" id="MFD2544533.1"/>
    </source>
</evidence>
<evidence type="ECO:0008006" key="3">
    <source>
        <dbReference type="Google" id="ProtNLM"/>
    </source>
</evidence>
<comment type="caution">
    <text evidence="1">The sequence shown here is derived from an EMBL/GenBank/DDBJ whole genome shotgun (WGS) entry which is preliminary data.</text>
</comment>
<dbReference type="RefSeq" id="WP_255927644.1">
    <property type="nucleotide sequence ID" value="NZ_JANFQP010000001.1"/>
</dbReference>
<protein>
    <recommendedName>
        <fullName evidence="3">Phage-Barnase-EndoU-ColicinE5/D-RelE like nuclease 3 domain-containing protein</fullName>
    </recommendedName>
</protein>
<dbReference type="EMBL" id="JBHULG010000001">
    <property type="protein sequence ID" value="MFD2544533.1"/>
    <property type="molecule type" value="Genomic_DNA"/>
</dbReference>
<keyword evidence="2" id="KW-1185">Reference proteome</keyword>
<reference evidence="2" key="1">
    <citation type="journal article" date="2019" name="Int. J. Syst. Evol. Microbiol.">
        <title>The Global Catalogue of Microorganisms (GCM) 10K type strain sequencing project: providing services to taxonomists for standard genome sequencing and annotation.</title>
        <authorList>
            <consortium name="The Broad Institute Genomics Platform"/>
            <consortium name="The Broad Institute Genome Sequencing Center for Infectious Disease"/>
            <person name="Wu L."/>
            <person name="Ma J."/>
        </authorList>
    </citation>
    <scope>NUCLEOTIDE SEQUENCE [LARGE SCALE GENOMIC DNA]</scope>
    <source>
        <strain evidence="2">KCTC 52204</strain>
    </source>
</reference>
<gene>
    <name evidence="1" type="ORF">ACFSO8_03565</name>
</gene>
<name>A0ABW5K8V3_9FLAO</name>